<dbReference type="InterPro" id="IPR036291">
    <property type="entry name" value="NAD(P)-bd_dom_sf"/>
</dbReference>
<dbReference type="SMART" id="SM00822">
    <property type="entry name" value="PKS_KR"/>
    <property type="match status" value="1"/>
</dbReference>
<evidence type="ECO:0000256" key="2">
    <source>
        <dbReference type="ARBA" id="ARBA00023002"/>
    </source>
</evidence>
<comment type="caution">
    <text evidence="5">The sequence shown here is derived from an EMBL/GenBank/DDBJ whole genome shotgun (WGS) entry which is preliminary data.</text>
</comment>
<sequence length="269" mass="29559">MMVTLITGAASGLGWAMAQYWYRAGHHLVLADIDTQALLLRKTELGADDRVHTVTVDVTRTADLERLVRETENIFGRLDLLVNNAGITHRSPATDTHPDVFRKVMAVDWQGPVELTQLALPLLEQSRGSIICIGSMAGWMPVPGRAGYCAAKSALSQFFEVLRLELEPKGIHVLMVYPSFLDTPIEQNALGADGKRAQHARSTIGGMSSADDMAKMIDHALARGKRWLMPEPVSRVGSLLWRIAPAFYLRTVRRKFASDLHAGPGNPTP</sequence>
<dbReference type="AlphaFoldDB" id="A0A5B0VHN5"/>
<dbReference type="Pfam" id="PF00106">
    <property type="entry name" value="adh_short"/>
    <property type="match status" value="1"/>
</dbReference>
<reference evidence="5 6" key="1">
    <citation type="submission" date="2019-08" db="EMBL/GenBank/DDBJ databases">
        <title>Marinobacter ZYF650 sp. nov., a marine bacterium isolated from seawater of the Mariana trench.</title>
        <authorList>
            <person name="Ahmad W."/>
        </authorList>
    </citation>
    <scope>NUCLEOTIDE SEQUENCE [LARGE SCALE GENOMIC DNA]</scope>
    <source>
        <strain evidence="5 6">ZYF650</strain>
    </source>
</reference>
<dbReference type="GO" id="GO:0016020">
    <property type="term" value="C:membrane"/>
    <property type="evidence" value="ECO:0007669"/>
    <property type="project" value="TreeGrafter"/>
</dbReference>
<dbReference type="EMBL" id="VTUU01000003">
    <property type="protein sequence ID" value="KAA1174200.1"/>
    <property type="molecule type" value="Genomic_DNA"/>
</dbReference>
<proteinExistence type="inferred from homology"/>
<name>A0A5B0VHN5_9GAMM</name>
<evidence type="ECO:0000259" key="4">
    <source>
        <dbReference type="SMART" id="SM00822"/>
    </source>
</evidence>
<evidence type="ECO:0000313" key="6">
    <source>
        <dbReference type="Proteomes" id="UP000323161"/>
    </source>
</evidence>
<dbReference type="NCBIfam" id="NF004825">
    <property type="entry name" value="PRK06181.1"/>
    <property type="match status" value="1"/>
</dbReference>
<dbReference type="InterPro" id="IPR057326">
    <property type="entry name" value="KR_dom"/>
</dbReference>
<dbReference type="InterPro" id="IPR002347">
    <property type="entry name" value="SDR_fam"/>
</dbReference>
<dbReference type="SUPFAM" id="SSF51735">
    <property type="entry name" value="NAD(P)-binding Rossmann-fold domains"/>
    <property type="match status" value="1"/>
</dbReference>
<dbReference type="Proteomes" id="UP000323161">
    <property type="component" value="Unassembled WGS sequence"/>
</dbReference>
<dbReference type="PROSITE" id="PS00061">
    <property type="entry name" value="ADH_SHORT"/>
    <property type="match status" value="1"/>
</dbReference>
<accession>A0A5B0VHN5</accession>
<dbReference type="PANTHER" id="PTHR44196">
    <property type="entry name" value="DEHYDROGENASE/REDUCTASE SDR FAMILY MEMBER 7B"/>
    <property type="match status" value="1"/>
</dbReference>
<dbReference type="PRINTS" id="PR00080">
    <property type="entry name" value="SDRFAMILY"/>
</dbReference>
<keyword evidence="6" id="KW-1185">Reference proteome</keyword>
<gene>
    <name evidence="5" type="ORF">FWJ25_08110</name>
</gene>
<organism evidence="5 6">
    <name type="scientific">Marinobacter salinexigens</name>
    <dbReference type="NCBI Taxonomy" id="2919747"/>
    <lineage>
        <taxon>Bacteria</taxon>
        <taxon>Pseudomonadati</taxon>
        <taxon>Pseudomonadota</taxon>
        <taxon>Gammaproteobacteria</taxon>
        <taxon>Pseudomonadales</taxon>
        <taxon>Marinobacteraceae</taxon>
        <taxon>Marinobacter</taxon>
    </lineage>
</organism>
<evidence type="ECO:0000313" key="5">
    <source>
        <dbReference type="EMBL" id="KAA1174200.1"/>
    </source>
</evidence>
<feature type="domain" description="Ketoreductase" evidence="4">
    <location>
        <begin position="2"/>
        <end position="183"/>
    </location>
</feature>
<keyword evidence="2" id="KW-0560">Oxidoreductase</keyword>
<evidence type="ECO:0000256" key="1">
    <source>
        <dbReference type="ARBA" id="ARBA00006484"/>
    </source>
</evidence>
<dbReference type="InterPro" id="IPR020904">
    <property type="entry name" value="Sc_DH/Rdtase_CS"/>
</dbReference>
<protein>
    <submittedName>
        <fullName evidence="5">SDR family oxidoreductase</fullName>
    </submittedName>
</protein>
<dbReference type="PANTHER" id="PTHR44196:SF1">
    <property type="entry name" value="DEHYDROGENASE_REDUCTASE SDR FAMILY MEMBER 7B"/>
    <property type="match status" value="1"/>
</dbReference>
<dbReference type="PRINTS" id="PR00081">
    <property type="entry name" value="GDHRDH"/>
</dbReference>
<dbReference type="Gene3D" id="3.40.50.720">
    <property type="entry name" value="NAD(P)-binding Rossmann-like Domain"/>
    <property type="match status" value="1"/>
</dbReference>
<comment type="similarity">
    <text evidence="1 3">Belongs to the short-chain dehydrogenases/reductases (SDR) family.</text>
</comment>
<dbReference type="GO" id="GO:0016491">
    <property type="term" value="F:oxidoreductase activity"/>
    <property type="evidence" value="ECO:0007669"/>
    <property type="project" value="UniProtKB-KW"/>
</dbReference>
<evidence type="ECO:0000256" key="3">
    <source>
        <dbReference type="RuleBase" id="RU000363"/>
    </source>
</evidence>